<dbReference type="EMBL" id="JAVFKY010000006">
    <property type="protein sequence ID" value="KAK5574741.1"/>
    <property type="molecule type" value="Genomic_DNA"/>
</dbReference>
<dbReference type="PANTHER" id="PTHR43976:SF7">
    <property type="entry name" value="SHORT-CHAIN DEHYDROGENASE_REDUCTASE FAMILY PROTEIN"/>
    <property type="match status" value="1"/>
</dbReference>
<sequence length="294" mass="33003">MRISSNNVFEKVYYVTGASKGLGLCLVNKLLESGFNVAATSREKKQLEENVDSKYVNGLNFIALQVDLSNEESIKQSIKDTIKKFTRIDVLINNSGYGTLGTIEELTDSVIRKNYDCNVFGVINTIRSALPHMRENKYFLEGPRIINISSIKGFYGGFAAFSVYNSTKFAIEGLTESLSEDLKEFNIHVTTCKPGYFRTNFLHKDTFVGPVSPIQEYTKVREVLGFHENQINDNQKGDPNKGALAIIEMSLLEKPPLHFFLGPDTLILAKKKIESIQNDIQSCLNLSKSTNFDE</sequence>
<dbReference type="PRINTS" id="PR00080">
    <property type="entry name" value="SDRFAMILY"/>
</dbReference>
<dbReference type="SUPFAM" id="SSF51735">
    <property type="entry name" value="NAD(P)-binding Rossmann-fold domains"/>
    <property type="match status" value="1"/>
</dbReference>
<dbReference type="Gene3D" id="3.40.50.720">
    <property type="entry name" value="NAD(P)-binding Rossmann-like Domain"/>
    <property type="match status" value="1"/>
</dbReference>
<dbReference type="AlphaFoldDB" id="A0AAN7YLP8"/>
<dbReference type="PRINTS" id="PR00081">
    <property type="entry name" value="GDHRDH"/>
</dbReference>
<protein>
    <submittedName>
        <fullName evidence="2">Uncharacterized protein</fullName>
    </submittedName>
</protein>
<dbReference type="Pfam" id="PF00106">
    <property type="entry name" value="adh_short"/>
    <property type="match status" value="1"/>
</dbReference>
<comment type="similarity">
    <text evidence="1">Belongs to the short-chain dehydrogenases/reductases (SDR) family.</text>
</comment>
<name>A0AAN7YLP8_9MYCE</name>
<dbReference type="InterPro" id="IPR020904">
    <property type="entry name" value="Sc_DH/Rdtase_CS"/>
</dbReference>
<dbReference type="InterPro" id="IPR002347">
    <property type="entry name" value="SDR_fam"/>
</dbReference>
<organism evidence="2 3">
    <name type="scientific">Dictyostelium firmibasis</name>
    <dbReference type="NCBI Taxonomy" id="79012"/>
    <lineage>
        <taxon>Eukaryota</taxon>
        <taxon>Amoebozoa</taxon>
        <taxon>Evosea</taxon>
        <taxon>Eumycetozoa</taxon>
        <taxon>Dictyostelia</taxon>
        <taxon>Dictyosteliales</taxon>
        <taxon>Dictyosteliaceae</taxon>
        <taxon>Dictyostelium</taxon>
    </lineage>
</organism>
<dbReference type="PROSITE" id="PS00061">
    <property type="entry name" value="ADH_SHORT"/>
    <property type="match status" value="1"/>
</dbReference>
<evidence type="ECO:0000256" key="1">
    <source>
        <dbReference type="RuleBase" id="RU000363"/>
    </source>
</evidence>
<proteinExistence type="inferred from homology"/>
<evidence type="ECO:0000313" key="3">
    <source>
        <dbReference type="Proteomes" id="UP001344447"/>
    </source>
</evidence>
<gene>
    <name evidence="2" type="ORF">RB653_009994</name>
</gene>
<dbReference type="CDD" id="cd05374">
    <property type="entry name" value="17beta-HSD-like_SDR_c"/>
    <property type="match status" value="1"/>
</dbReference>
<reference evidence="2 3" key="1">
    <citation type="submission" date="2023-11" db="EMBL/GenBank/DDBJ databases">
        <title>Dfirmibasis_genome.</title>
        <authorList>
            <person name="Edelbroek B."/>
            <person name="Kjellin J."/>
            <person name="Jerlstrom-Hultqvist J."/>
            <person name="Soderbom F."/>
        </authorList>
    </citation>
    <scope>NUCLEOTIDE SEQUENCE [LARGE SCALE GENOMIC DNA]</scope>
    <source>
        <strain evidence="2 3">TNS-C-14</strain>
    </source>
</reference>
<dbReference type="PANTHER" id="PTHR43976">
    <property type="entry name" value="SHORT CHAIN DEHYDROGENASE"/>
    <property type="match status" value="1"/>
</dbReference>
<dbReference type="InterPro" id="IPR036291">
    <property type="entry name" value="NAD(P)-bd_dom_sf"/>
</dbReference>
<comment type="caution">
    <text evidence="2">The sequence shown here is derived from an EMBL/GenBank/DDBJ whole genome shotgun (WGS) entry which is preliminary data.</text>
</comment>
<keyword evidence="3" id="KW-1185">Reference proteome</keyword>
<evidence type="ECO:0000313" key="2">
    <source>
        <dbReference type="EMBL" id="KAK5574741.1"/>
    </source>
</evidence>
<accession>A0AAN7YLP8</accession>
<dbReference type="Proteomes" id="UP001344447">
    <property type="component" value="Unassembled WGS sequence"/>
</dbReference>
<dbReference type="InterPro" id="IPR051911">
    <property type="entry name" value="SDR_oxidoreductase"/>
</dbReference>